<dbReference type="Pfam" id="PF14223">
    <property type="entry name" value="Retrotran_gag_2"/>
    <property type="match status" value="1"/>
</dbReference>
<evidence type="ECO:0000259" key="2">
    <source>
        <dbReference type="Pfam" id="PF22936"/>
    </source>
</evidence>
<name>A0ABD3H650_9MARC</name>
<evidence type="ECO:0000313" key="4">
    <source>
        <dbReference type="Proteomes" id="UP001633002"/>
    </source>
</evidence>
<dbReference type="EMBL" id="JBJQOH010000006">
    <property type="protein sequence ID" value="KAL3686251.1"/>
    <property type="molecule type" value="Genomic_DNA"/>
</dbReference>
<evidence type="ECO:0000256" key="1">
    <source>
        <dbReference type="SAM" id="MobiDB-lite"/>
    </source>
</evidence>
<comment type="caution">
    <text evidence="3">The sequence shown here is derived from an EMBL/GenBank/DDBJ whole genome shotgun (WGS) entry which is preliminary data.</text>
</comment>
<accession>A0ABD3H650</accession>
<protein>
    <recommendedName>
        <fullName evidence="2">Retrovirus-related Pol polyprotein from transposon TNT 1-94-like beta-barrel domain-containing protein</fullName>
    </recommendedName>
</protein>
<dbReference type="InterPro" id="IPR054722">
    <property type="entry name" value="PolX-like_BBD"/>
</dbReference>
<reference evidence="3 4" key="1">
    <citation type="submission" date="2024-09" db="EMBL/GenBank/DDBJ databases">
        <title>Chromosome-scale assembly of Riccia sorocarpa.</title>
        <authorList>
            <person name="Paukszto L."/>
        </authorList>
    </citation>
    <scope>NUCLEOTIDE SEQUENCE [LARGE SCALE GENOMIC DNA]</scope>
    <source>
        <strain evidence="3">LP-2024</strain>
        <tissue evidence="3">Aerial parts of the thallus</tissue>
    </source>
</reference>
<organism evidence="3 4">
    <name type="scientific">Riccia sorocarpa</name>
    <dbReference type="NCBI Taxonomy" id="122646"/>
    <lineage>
        <taxon>Eukaryota</taxon>
        <taxon>Viridiplantae</taxon>
        <taxon>Streptophyta</taxon>
        <taxon>Embryophyta</taxon>
        <taxon>Marchantiophyta</taxon>
        <taxon>Marchantiopsida</taxon>
        <taxon>Marchantiidae</taxon>
        <taxon>Marchantiales</taxon>
        <taxon>Ricciaceae</taxon>
        <taxon>Riccia</taxon>
    </lineage>
</organism>
<dbReference type="AlphaFoldDB" id="A0ABD3H650"/>
<feature type="domain" description="Retrovirus-related Pol polyprotein from transposon TNT 1-94-like beta-barrel" evidence="2">
    <location>
        <begin position="169"/>
        <end position="244"/>
    </location>
</feature>
<gene>
    <name evidence="3" type="ORF">R1sor_004273</name>
</gene>
<keyword evidence="4" id="KW-1185">Reference proteome</keyword>
<dbReference type="Proteomes" id="UP001633002">
    <property type="component" value="Unassembled WGS sequence"/>
</dbReference>
<evidence type="ECO:0000313" key="3">
    <source>
        <dbReference type="EMBL" id="KAL3686251.1"/>
    </source>
</evidence>
<sequence>MAHVNLKPPSFEGQNFLGWKKLMTLHAMGEDWLDHMEGKDKCPTIVDPNDKAQVAAYRNRVQRDRKIVHINELCVSQSIVMRLDLKKTSTEIWKWLGDTYEKQGEAPKLLERELRLREEGGSAGVEQAKFVHKKSWKSSKGGSSKETKEKLHKNQCRNYRNLGTRRTNVDSGCTSSMVKDQDLLHNCKKGSGSVKLGSNAEIPMGPVGALALEVGRKKIELTEVLHVPNLRRNLQGVSKLADMGLVTIFDRNKVIFYESGAKIRDARLA</sequence>
<dbReference type="Pfam" id="PF22936">
    <property type="entry name" value="Pol_BBD"/>
    <property type="match status" value="1"/>
</dbReference>
<proteinExistence type="predicted"/>
<feature type="region of interest" description="Disordered" evidence="1">
    <location>
        <begin position="132"/>
        <end position="152"/>
    </location>
</feature>